<feature type="chain" id="PRO_5025497977" evidence="6">
    <location>
        <begin position="18"/>
        <end position="669"/>
    </location>
</feature>
<dbReference type="InterPro" id="IPR050541">
    <property type="entry name" value="LRR_TM_domain-containing"/>
</dbReference>
<dbReference type="RefSeq" id="XP_030017524.1">
    <property type="nucleotide sequence ID" value="XM_030161664.1"/>
</dbReference>
<organism evidence="8 9">
    <name type="scientific">Sphaeramia orbicularis</name>
    <name type="common">orbiculate cardinalfish</name>
    <dbReference type="NCBI Taxonomy" id="375764"/>
    <lineage>
        <taxon>Eukaryota</taxon>
        <taxon>Metazoa</taxon>
        <taxon>Chordata</taxon>
        <taxon>Craniata</taxon>
        <taxon>Vertebrata</taxon>
        <taxon>Euteleostomi</taxon>
        <taxon>Actinopterygii</taxon>
        <taxon>Neopterygii</taxon>
        <taxon>Teleostei</taxon>
        <taxon>Neoteleostei</taxon>
        <taxon>Acanthomorphata</taxon>
        <taxon>Gobiaria</taxon>
        <taxon>Kurtiformes</taxon>
        <taxon>Apogonoidei</taxon>
        <taxon>Apogonidae</taxon>
        <taxon>Apogoninae</taxon>
        <taxon>Sphaeramia</taxon>
    </lineage>
</organism>
<evidence type="ECO:0000259" key="7">
    <source>
        <dbReference type="SMART" id="SM00082"/>
    </source>
</evidence>
<dbReference type="SUPFAM" id="SSF52058">
    <property type="entry name" value="L domain-like"/>
    <property type="match status" value="1"/>
</dbReference>
<dbReference type="Gene3D" id="3.80.10.10">
    <property type="entry name" value="Ribonuclease Inhibitor"/>
    <property type="match status" value="1"/>
</dbReference>
<dbReference type="OrthoDB" id="8400687at2759"/>
<reference evidence="8" key="2">
    <citation type="submission" date="2025-08" db="UniProtKB">
        <authorList>
            <consortium name="Ensembl"/>
        </authorList>
    </citation>
    <scope>IDENTIFICATION</scope>
</reference>
<dbReference type="Proteomes" id="UP000472271">
    <property type="component" value="Chromosome 18"/>
</dbReference>
<evidence type="ECO:0000256" key="5">
    <source>
        <dbReference type="SAM" id="Phobius"/>
    </source>
</evidence>
<feature type="compositionally biased region" description="Basic and acidic residues" evidence="4">
    <location>
        <begin position="496"/>
        <end position="525"/>
    </location>
</feature>
<proteinExistence type="predicted"/>
<dbReference type="InterPro" id="IPR032675">
    <property type="entry name" value="LRR_dom_sf"/>
</dbReference>
<evidence type="ECO:0000256" key="2">
    <source>
        <dbReference type="ARBA" id="ARBA00022729"/>
    </source>
</evidence>
<keyword evidence="5" id="KW-0812">Transmembrane</keyword>
<feature type="signal peptide" evidence="6">
    <location>
        <begin position="1"/>
        <end position="17"/>
    </location>
</feature>
<dbReference type="InterPro" id="IPR003591">
    <property type="entry name" value="Leu-rich_rpt_typical-subtyp"/>
</dbReference>
<dbReference type="PANTHER" id="PTHR24369">
    <property type="entry name" value="ANTIGEN BSP, PUTATIVE-RELATED"/>
    <property type="match status" value="1"/>
</dbReference>
<feature type="transmembrane region" description="Helical" evidence="5">
    <location>
        <begin position="414"/>
        <end position="442"/>
    </location>
</feature>
<dbReference type="PANTHER" id="PTHR24369:SF157">
    <property type="entry name" value="LRRCT DOMAIN-CONTAINING PROTEIN"/>
    <property type="match status" value="1"/>
</dbReference>
<sequence length="669" mass="73583">MHLFVIILLYCAATVMAVPGCLSDRDKDHRLRRNCSGADFSEVPAGFEPKTQVLLFPNNIFSSLSWSSFKVFTNIYEIDLTSNKVPEVTPSAIPILPSLRVLRLGRNHLTTLSDGSFSACPALAELYLHDNAIRSLSDNSFSGLSKLEILDLSSNYILALPELMLHPLVTIETLYLESNKITVMPNDWFSKKEEVPYLYLSSNPWACSCSLDYLRRYLDNYEFNIYVRDGLIIRSDAESVVCDSPNRLQGQFVISLEESDLCSSQPDSGPRGDNEPVVTTTTLTAPPSSTTSTTPPPTTTPTTPPPTITSTTSKPMTPLTPVTITSNPTVTSPASSVTTPLIIELTTDLPDSGTTTTLQSLVAKTPTPSTQVMVLNPPTEVTTPITTSSVNNNITQFKWQSKVATARAAGVFCVWLFAGNLLLCVMSAACSVMTVVRLFLLYRGAYKILKRRTAGGKERLRLITCTRREEKEGGGGSEGVLALYRSVLFISKDGREGVERGNEEEGGKRGEVGRERLTLESKGEEEGGGAVMRQEGVEREERRVYKKTLYRLISKQEEIEGWREVMEECQCSPGDGVKIGEQGGGGGGGVSRKRYSVILREEREVASGDKEELDWVVGGWEVKKSGEGRDEEPRSSWGEWLAHCLPSMPWGVTIPPEVEADQRCHQLAK</sequence>
<dbReference type="SMART" id="SM00369">
    <property type="entry name" value="LRR_TYP"/>
    <property type="match status" value="4"/>
</dbReference>
<accession>A0A673BBA4</accession>
<dbReference type="GeneID" id="115438220"/>
<evidence type="ECO:0000313" key="9">
    <source>
        <dbReference type="Proteomes" id="UP000472271"/>
    </source>
</evidence>
<dbReference type="Ensembl" id="ENSSORT00005040683.1">
    <property type="protein sequence ID" value="ENSSORP00005039671.1"/>
    <property type="gene ID" value="ENSSORG00005018509.1"/>
</dbReference>
<feature type="compositionally biased region" description="Low complexity" evidence="4">
    <location>
        <begin position="308"/>
        <end position="317"/>
    </location>
</feature>
<evidence type="ECO:0000256" key="4">
    <source>
        <dbReference type="SAM" id="MobiDB-lite"/>
    </source>
</evidence>
<reference evidence="8" key="1">
    <citation type="submission" date="2019-06" db="EMBL/GenBank/DDBJ databases">
        <authorList>
            <consortium name="Wellcome Sanger Institute Data Sharing"/>
        </authorList>
    </citation>
    <scope>NUCLEOTIDE SEQUENCE [LARGE SCALE GENOMIC DNA]</scope>
</reference>
<protein>
    <submittedName>
        <fullName evidence="8">Platelet glycoprotein Ib alpha chain-like</fullName>
    </submittedName>
</protein>
<dbReference type="AlphaFoldDB" id="A0A673BBA4"/>
<feature type="compositionally biased region" description="Low complexity" evidence="4">
    <location>
        <begin position="279"/>
        <end position="293"/>
    </location>
</feature>
<dbReference type="InParanoid" id="A0A673BBA4"/>
<dbReference type="InterPro" id="IPR000483">
    <property type="entry name" value="Cys-rich_flank_reg_C"/>
</dbReference>
<dbReference type="InterPro" id="IPR001611">
    <property type="entry name" value="Leu-rich_rpt"/>
</dbReference>
<keyword evidence="9" id="KW-1185">Reference proteome</keyword>
<keyword evidence="2 6" id="KW-0732">Signal</keyword>
<keyword evidence="3" id="KW-0677">Repeat</keyword>
<dbReference type="PROSITE" id="PS51450">
    <property type="entry name" value="LRR"/>
    <property type="match status" value="1"/>
</dbReference>
<keyword evidence="5" id="KW-0472">Membrane</keyword>
<feature type="region of interest" description="Disordered" evidence="4">
    <location>
        <begin position="259"/>
        <end position="319"/>
    </location>
</feature>
<feature type="domain" description="LRRCT" evidence="7">
    <location>
        <begin position="203"/>
        <end position="263"/>
    </location>
</feature>
<gene>
    <name evidence="8" type="primary">LOC115438220</name>
</gene>
<name>A0A673BBA4_9TELE</name>
<dbReference type="GO" id="GO:0005886">
    <property type="term" value="C:plasma membrane"/>
    <property type="evidence" value="ECO:0007669"/>
    <property type="project" value="TreeGrafter"/>
</dbReference>
<dbReference type="SMART" id="SM00082">
    <property type="entry name" value="LRRCT"/>
    <property type="match status" value="1"/>
</dbReference>
<keyword evidence="5" id="KW-1133">Transmembrane helix</keyword>
<reference evidence="8" key="3">
    <citation type="submission" date="2025-09" db="UniProtKB">
        <authorList>
            <consortium name="Ensembl"/>
        </authorList>
    </citation>
    <scope>IDENTIFICATION</scope>
</reference>
<evidence type="ECO:0000313" key="8">
    <source>
        <dbReference type="Ensembl" id="ENSSORP00005039671.1"/>
    </source>
</evidence>
<evidence type="ECO:0000256" key="6">
    <source>
        <dbReference type="SAM" id="SignalP"/>
    </source>
</evidence>
<dbReference type="Pfam" id="PF13855">
    <property type="entry name" value="LRR_8"/>
    <property type="match status" value="1"/>
</dbReference>
<evidence type="ECO:0000256" key="1">
    <source>
        <dbReference type="ARBA" id="ARBA00022614"/>
    </source>
</evidence>
<keyword evidence="1" id="KW-0433">Leucine-rich repeat</keyword>
<feature type="compositionally biased region" description="Pro residues" evidence="4">
    <location>
        <begin position="294"/>
        <end position="307"/>
    </location>
</feature>
<evidence type="ECO:0000256" key="3">
    <source>
        <dbReference type="ARBA" id="ARBA00022737"/>
    </source>
</evidence>
<feature type="region of interest" description="Disordered" evidence="4">
    <location>
        <begin position="496"/>
        <end position="531"/>
    </location>
</feature>